<evidence type="ECO:0008006" key="3">
    <source>
        <dbReference type="Google" id="ProtNLM"/>
    </source>
</evidence>
<organism evidence="1 2">
    <name type="scientific">Maribacter arenosus</name>
    <dbReference type="NCBI Taxonomy" id="1854708"/>
    <lineage>
        <taxon>Bacteria</taxon>
        <taxon>Pseudomonadati</taxon>
        <taxon>Bacteroidota</taxon>
        <taxon>Flavobacteriia</taxon>
        <taxon>Flavobacteriales</taxon>
        <taxon>Flavobacteriaceae</taxon>
        <taxon>Maribacter</taxon>
    </lineage>
</organism>
<keyword evidence="2" id="KW-1185">Reference proteome</keyword>
<name>A0ABR7VAV5_9FLAO</name>
<gene>
    <name evidence="1" type="ORF">HPE63_07185</name>
</gene>
<accession>A0ABR7VAV5</accession>
<evidence type="ECO:0000313" key="2">
    <source>
        <dbReference type="Proteomes" id="UP000598350"/>
    </source>
</evidence>
<comment type="caution">
    <text evidence="1">The sequence shown here is derived from an EMBL/GenBank/DDBJ whole genome shotgun (WGS) entry which is preliminary data.</text>
</comment>
<dbReference type="Proteomes" id="UP000598350">
    <property type="component" value="Unassembled WGS sequence"/>
</dbReference>
<dbReference type="RefSeq" id="WP_188313574.1">
    <property type="nucleotide sequence ID" value="NZ_JABTCG010000002.1"/>
</dbReference>
<protein>
    <recommendedName>
        <fullName evidence="3">Glutaredoxin</fullName>
    </recommendedName>
</protein>
<evidence type="ECO:0000313" key="1">
    <source>
        <dbReference type="EMBL" id="MBD0850446.1"/>
    </source>
</evidence>
<dbReference type="EMBL" id="JABTCG010000002">
    <property type="protein sequence ID" value="MBD0850446.1"/>
    <property type="molecule type" value="Genomic_DNA"/>
</dbReference>
<reference evidence="1 2" key="1">
    <citation type="submission" date="2020-05" db="EMBL/GenBank/DDBJ databases">
        <title>The draft genome sequence of Maribacter arenosus CAU 1321.</title>
        <authorList>
            <person name="Mu L."/>
        </authorList>
    </citation>
    <scope>NUCLEOTIDE SEQUENCE [LARGE SCALE GENOMIC DNA]</scope>
    <source>
        <strain evidence="1 2">CAU 1321</strain>
    </source>
</reference>
<proteinExistence type="predicted"/>
<sequence>MLNNDIGFKLLDTTSDEKNQILMWDLLRLEKPELKNVTMPVVLVNGQISYDIENLKRFSRDFLKPFSGI</sequence>